<sequence>MRMSFWEYQGTAHTGVARVASSMNGVHAVAYSPVGDCYINSMFTMMEREKRFPPVHTSVLDLKTMGMGINRLPESLREVSHDHNPDLIVVTQTCSSSLLQEDYGSLARQANIPNEVLIYAPNPFRVEEDESANGLLTVMVEQFAAMKLPPTSKPSVNIIGPISLGFHHKHDLLSLQRMLETMGIAVNVVFPLGATVADIKKLPQAWATIAPYREMGADAAIVLEKMHNIPAVTSAPIGVVATRKWVREVLESLNKFASGNGLTFDLKEPAIAAFSMDQKSAPSGLPWFTITADVQGYSSKKAFVFGDFTHAVAITRMLATELDMQIVGAGTYNRKLANEFRELVKPYTDNIICSSEFAEVRKAIGETLPDIVMGTQMERHTSAEFDIPCATISNPTHIEDFSLSYQPFLGYDGSNFITDRVYHTCTLGLEKHMIEMFGDAGLGVEEARLKANERGKIQVAPEPEAREQELEAYKIAEELRAKATQLAVESGAAVAVKAPPVAAITAELVWTDEAQKALKQIPFFVRPKVQKRVEEYARSHGYSLITLDLVYEVREKAQQ</sequence>
<dbReference type="Proteomes" id="UP000521676">
    <property type="component" value="Unassembled WGS sequence"/>
</dbReference>
<dbReference type="GO" id="GO:0051539">
    <property type="term" value="F:4 iron, 4 sulfur cluster binding"/>
    <property type="evidence" value="ECO:0007669"/>
    <property type="project" value="UniProtKB-UniRule"/>
</dbReference>
<dbReference type="PANTHER" id="PTHR33712">
    <property type="entry name" value="LIGHT-INDEPENDENT PROTOCHLOROPHYLLIDE REDUCTASE SUBUNIT B"/>
    <property type="match status" value="1"/>
</dbReference>
<name>A0A8T7LZA1_9CHLR</name>
<comment type="pathway">
    <text evidence="10">Porphyrin-containing compound metabolism; bacteriochlorophyll biosynthesis (light-independent).</text>
</comment>
<dbReference type="HAMAP" id="MF_00353">
    <property type="entry name" value="ChlB_BchB"/>
    <property type="match status" value="1"/>
</dbReference>
<dbReference type="GO" id="GO:0019685">
    <property type="term" value="P:photosynthesis, dark reaction"/>
    <property type="evidence" value="ECO:0007669"/>
    <property type="project" value="InterPro"/>
</dbReference>
<organism evidence="13 15">
    <name type="scientific">Candidatus Chlorohelix allophototropha</name>
    <dbReference type="NCBI Taxonomy" id="3003348"/>
    <lineage>
        <taxon>Bacteria</taxon>
        <taxon>Bacillati</taxon>
        <taxon>Chloroflexota</taxon>
        <taxon>Chloroflexia</taxon>
        <taxon>Candidatus Chloroheliales</taxon>
        <taxon>Candidatus Chloroheliaceae</taxon>
        <taxon>Candidatus Chlorohelix</taxon>
    </lineage>
</organism>
<dbReference type="RefSeq" id="WP_341467595.1">
    <property type="nucleotide sequence ID" value="NZ_CP128399.1"/>
</dbReference>
<evidence type="ECO:0000256" key="2">
    <source>
        <dbReference type="ARBA" id="ARBA00022531"/>
    </source>
</evidence>
<dbReference type="Gene3D" id="1.20.89.20">
    <property type="match status" value="1"/>
</dbReference>
<keyword evidence="16" id="KW-1185">Reference proteome</keyword>
<dbReference type="Gene3D" id="1.10.8.550">
    <property type="entry name" value="Proto-chlorophyllide reductase 57 kD subunit B"/>
    <property type="match status" value="1"/>
</dbReference>
<dbReference type="SUPFAM" id="SSF53807">
    <property type="entry name" value="Helical backbone' metal receptor"/>
    <property type="match status" value="1"/>
</dbReference>
<evidence type="ECO:0000256" key="3">
    <source>
        <dbReference type="ARBA" id="ARBA00022723"/>
    </source>
</evidence>
<evidence type="ECO:0000256" key="9">
    <source>
        <dbReference type="ARBA" id="ARBA00023171"/>
    </source>
</evidence>
<dbReference type="InterPro" id="IPR000510">
    <property type="entry name" value="Nase/OxRdtase_comp1"/>
</dbReference>
<evidence type="ECO:0000256" key="1">
    <source>
        <dbReference type="ARBA" id="ARBA00022485"/>
    </source>
</evidence>
<dbReference type="EMBL" id="CP128399">
    <property type="protein sequence ID" value="WJW65708.1"/>
    <property type="molecule type" value="Genomic_DNA"/>
</dbReference>
<keyword evidence="8 10" id="KW-0411">Iron-sulfur</keyword>
<proteinExistence type="inferred from homology"/>
<comment type="cofactor">
    <cofactor evidence="10">
        <name>[4Fe-4S] cluster</name>
        <dbReference type="ChEBI" id="CHEBI:49883"/>
    </cofactor>
    <text evidence="10">Binds 1 [4Fe-4S] cluster per heterodimer. The cluster is bound at the heterodimer interface by residues from both subunits.</text>
</comment>
<protein>
    <recommendedName>
        <fullName evidence="10">Light-independent protochlorophyllide reductase subunit B</fullName>
        <shortName evidence="10">DPOR subunit B</shortName>
        <shortName evidence="10">LI-POR subunit B</shortName>
        <ecNumber evidence="10">1.3.7.7</ecNumber>
    </recommendedName>
</protein>
<feature type="domain" description="Nitrogenase/oxidoreductase component 1" evidence="11">
    <location>
        <begin position="12"/>
        <end position="425"/>
    </location>
</feature>
<dbReference type="GO" id="GO:0036070">
    <property type="term" value="P:light-independent bacteriochlorophyll biosynthetic process"/>
    <property type="evidence" value="ECO:0007669"/>
    <property type="project" value="UniProtKB-UniRule"/>
</dbReference>
<dbReference type="EMBL" id="JACATZ010000001">
    <property type="protein sequence ID" value="NWJ46337.1"/>
    <property type="molecule type" value="Genomic_DNA"/>
</dbReference>
<evidence type="ECO:0000256" key="8">
    <source>
        <dbReference type="ARBA" id="ARBA00023014"/>
    </source>
</evidence>
<evidence type="ECO:0000313" key="15">
    <source>
        <dbReference type="Proteomes" id="UP000521676"/>
    </source>
</evidence>
<evidence type="ECO:0000256" key="4">
    <source>
        <dbReference type="ARBA" id="ARBA00022741"/>
    </source>
</evidence>
<keyword evidence="6 10" id="KW-0560">Oxidoreductase</keyword>
<keyword evidence="7 10" id="KW-0408">Iron</keyword>
<dbReference type="GO" id="GO:0016730">
    <property type="term" value="F:oxidoreductase activity, acting on iron-sulfur proteins as donors"/>
    <property type="evidence" value="ECO:0007669"/>
    <property type="project" value="InterPro"/>
</dbReference>
<keyword evidence="5 10" id="KW-0067">ATP-binding</keyword>
<accession>A0A8T7LZA1</accession>
<dbReference type="InterPro" id="IPR042298">
    <property type="entry name" value="P-CP_red_C"/>
</dbReference>
<keyword evidence="1 10" id="KW-0004">4Fe-4S</keyword>
<dbReference type="PANTHER" id="PTHR33712:SF7">
    <property type="entry name" value="LIGHT-INDEPENDENT PROTOCHLOROPHYLLIDE REDUCTASE SUBUNIT B"/>
    <property type="match status" value="1"/>
</dbReference>
<comment type="similarity">
    <text evidence="10">Belongs to the ChlB/BchB/BchZ family.</text>
</comment>
<keyword evidence="3 10" id="KW-0479">Metal-binding</keyword>
<comment type="subunit">
    <text evidence="10">Protochlorophyllide reductase is composed of three subunits; BchL, BchN and BchB. Forms a heterotetramer of two BchB and two BchN subunits.</text>
</comment>
<gene>
    <name evidence="10" type="primary">bchB</name>
    <name evidence="13" type="ORF">HXX08_10710</name>
    <name evidence="14" type="ORF">OZ401_001486</name>
</gene>
<dbReference type="AlphaFoldDB" id="A0A8T7LZA1"/>
<evidence type="ECO:0000313" key="16">
    <source>
        <dbReference type="Proteomes" id="UP001431572"/>
    </source>
</evidence>
<feature type="active site" description="Proton donor" evidence="10">
    <location>
        <position position="293"/>
    </location>
</feature>
<dbReference type="NCBIfam" id="TIGR01278">
    <property type="entry name" value="DPOR_BchB"/>
    <property type="match status" value="1"/>
</dbReference>
<keyword evidence="2 10" id="KW-0602">Photosynthesis</keyword>
<comment type="catalytic activity">
    <reaction evidence="10">
        <text>chlorophyllide a + oxidized 2[4Fe-4S]-[ferredoxin] + 2 ADP + 2 phosphate = protochlorophyllide a + reduced 2[4Fe-4S]-[ferredoxin] + 2 ATP + 2 H2O</text>
        <dbReference type="Rhea" id="RHEA:28202"/>
        <dbReference type="Rhea" id="RHEA-COMP:10002"/>
        <dbReference type="Rhea" id="RHEA-COMP:10004"/>
        <dbReference type="ChEBI" id="CHEBI:15377"/>
        <dbReference type="ChEBI" id="CHEBI:30616"/>
        <dbReference type="ChEBI" id="CHEBI:33722"/>
        <dbReference type="ChEBI" id="CHEBI:33723"/>
        <dbReference type="ChEBI" id="CHEBI:43474"/>
        <dbReference type="ChEBI" id="CHEBI:83348"/>
        <dbReference type="ChEBI" id="CHEBI:83350"/>
        <dbReference type="ChEBI" id="CHEBI:456216"/>
        <dbReference type="EC" id="1.3.7.7"/>
    </reaction>
</comment>
<comment type="function">
    <text evidence="10">Component of the dark-operative protochlorophyllide reductase (DPOR) that uses Mg-ATP and reduced ferredoxin to reduce ring D of protochlorophyllide (Pchlide) to form chlorophyllide a (Chlide). This reaction is light-independent. The NB-protein (BchN-BchB) is the catalytic component of the complex.</text>
</comment>
<dbReference type="PIRSF" id="PIRSF000163">
    <property type="entry name" value="PCP_ChlB"/>
    <property type="match status" value="1"/>
</dbReference>
<feature type="domain" description="Light-independent protochlorophyllide reductase subunit B-like C-terminal" evidence="12">
    <location>
        <begin position="510"/>
        <end position="554"/>
    </location>
</feature>
<keyword evidence="9 10" id="KW-0149">Chlorophyll biosynthesis</keyword>
<dbReference type="GO" id="GO:0005524">
    <property type="term" value="F:ATP binding"/>
    <property type="evidence" value="ECO:0007669"/>
    <property type="project" value="UniProtKB-UniRule"/>
</dbReference>
<dbReference type="GO" id="GO:0016636">
    <property type="term" value="F:oxidoreductase activity, acting on the CH-CH group of donors, iron-sulfur protein as acceptor"/>
    <property type="evidence" value="ECO:0007669"/>
    <property type="project" value="UniProtKB-UniRule"/>
</dbReference>
<evidence type="ECO:0000259" key="12">
    <source>
        <dbReference type="Pfam" id="PF08369"/>
    </source>
</evidence>
<keyword evidence="4 10" id="KW-0547">Nucleotide-binding</keyword>
<dbReference type="Pfam" id="PF00148">
    <property type="entry name" value="Oxidored_nitro"/>
    <property type="match status" value="1"/>
</dbReference>
<evidence type="ECO:0000256" key="6">
    <source>
        <dbReference type="ARBA" id="ARBA00023002"/>
    </source>
</evidence>
<dbReference type="GO" id="GO:0046872">
    <property type="term" value="F:metal ion binding"/>
    <property type="evidence" value="ECO:0007669"/>
    <property type="project" value="UniProtKB-KW"/>
</dbReference>
<evidence type="ECO:0000256" key="7">
    <source>
        <dbReference type="ARBA" id="ARBA00023004"/>
    </source>
</evidence>
<dbReference type="EC" id="1.3.7.7" evidence="10"/>
<evidence type="ECO:0000256" key="5">
    <source>
        <dbReference type="ARBA" id="ARBA00022840"/>
    </source>
</evidence>
<evidence type="ECO:0000259" key="11">
    <source>
        <dbReference type="Pfam" id="PF00148"/>
    </source>
</evidence>
<reference evidence="14" key="2">
    <citation type="journal article" date="2024" name="Nature">
        <title>Anoxygenic phototroph of the Chloroflexota uses a type I reaction centre.</title>
        <authorList>
            <person name="Tsuji J.M."/>
            <person name="Shaw N.A."/>
            <person name="Nagashima S."/>
            <person name="Venkiteswaran J.J."/>
            <person name="Schiff S.L."/>
            <person name="Watanabe T."/>
            <person name="Fukui M."/>
            <person name="Hanada S."/>
            <person name="Tank M."/>
            <person name="Neufeld J.D."/>
        </authorList>
    </citation>
    <scope>NUCLEOTIDE SEQUENCE</scope>
    <source>
        <strain evidence="14">L227-S17</strain>
    </source>
</reference>
<dbReference type="NCBIfam" id="NF002789">
    <property type="entry name" value="PRK02910.1-3"/>
    <property type="match status" value="1"/>
</dbReference>
<keyword evidence="10" id="KW-0077">Bacteriochlorophyll biosynthesis</keyword>
<evidence type="ECO:0000256" key="10">
    <source>
        <dbReference type="HAMAP-Rule" id="MF_00353"/>
    </source>
</evidence>
<dbReference type="InterPro" id="IPR016209">
    <property type="entry name" value="Protochlorophyllide_Rdtase"/>
</dbReference>
<dbReference type="Pfam" id="PF08369">
    <property type="entry name" value="PCP_red"/>
    <property type="match status" value="1"/>
</dbReference>
<dbReference type="InterPro" id="IPR013580">
    <property type="entry name" value="LI-POR_suB-like_C"/>
</dbReference>
<feature type="binding site" evidence="10">
    <location>
        <begin position="428"/>
        <end position="429"/>
    </location>
    <ligand>
        <name>substrate</name>
    </ligand>
</feature>
<dbReference type="Proteomes" id="UP001431572">
    <property type="component" value="Chromosome 1"/>
</dbReference>
<reference evidence="13 15" key="1">
    <citation type="submission" date="2020-06" db="EMBL/GenBank/DDBJ databases">
        <title>Anoxygenic phototrophic Chloroflexota member uses a Type I reaction center.</title>
        <authorList>
            <person name="Tsuji J.M."/>
            <person name="Shaw N.A."/>
            <person name="Nagashima S."/>
            <person name="Venkiteswaran J."/>
            <person name="Schiff S.L."/>
            <person name="Hanada S."/>
            <person name="Tank M."/>
            <person name="Neufeld J.D."/>
        </authorList>
    </citation>
    <scope>NUCLEOTIDE SEQUENCE [LARGE SCALE GENOMIC DNA]</scope>
    <source>
        <strain evidence="13">L227-S17</strain>
    </source>
</reference>
<dbReference type="Gene3D" id="3.40.50.1980">
    <property type="entry name" value="Nitrogenase molybdenum iron protein domain"/>
    <property type="match status" value="3"/>
</dbReference>
<dbReference type="InterPro" id="IPR005969">
    <property type="entry name" value="Protochl_reductB"/>
</dbReference>
<dbReference type="InterPro" id="IPR050152">
    <property type="entry name" value="ChlB/BchB/BchZ"/>
</dbReference>
<feature type="binding site" evidence="10">
    <location>
        <position position="36"/>
    </location>
    <ligand>
        <name>[4Fe-4S] cluster</name>
        <dbReference type="ChEBI" id="CHEBI:49883"/>
        <note>ligand shared with heterodimeric partner</note>
    </ligand>
</feature>
<evidence type="ECO:0000313" key="13">
    <source>
        <dbReference type="EMBL" id="NWJ46337.1"/>
    </source>
</evidence>
<evidence type="ECO:0000313" key="14">
    <source>
        <dbReference type="EMBL" id="WJW65708.1"/>
    </source>
</evidence>